<keyword evidence="6" id="KW-1185">Reference proteome</keyword>
<sequence>MRKGLMGAGWMAGMALCLTLGGQAASAEAYTVDEVSVRAKVLTDGDLFVEELFTYTLHEPVDELERHVGLGGAGGVEFFEAYVPPKGAKLGSFAHQGLKQLDTAFREEDEFFYTFPAVKEGTQELYYRYRVDQAASRYVRTGELEWKFFEDSDTDIHNVTMEILLPQTFKEDQVHAFLHDPTGGRLQVMPPSTVRYDNPNLSMYGSGAVRLLFPSEFLPEAPTKSEAVRVEDILKEEAAREKRFGMREMLLGAGKAVSAGLIVLVLGAVLTLLFSLKGRLAGLRTGRRGLKELAETDPVRLSFLYRLGELQAGDFAAGLFSQRRRGLLTASAVPAENRFCTEEGAFHTSLQFVRTGKGSGDTASDAKLNAWLLRSRKQGIPSVRIDSLAGPTLTEYRSGKRTAYYRNKRRGFLAGFRPWKESVEAELAGACFRPYSPLRRYGRGLAALHALLLLYLFYADAQPWDVLLYLLLFLAAGGGFTLHRIEQKWRLALYLFACFVAGAIIVDAAASGVYLLFVLGSLLLVPLLPRRSLTWEAAGDRGSIRSWRRKLKQGAVGAETEELSVLEKYAEAAVLLGVGREYLTKLQERLKAAGRTADSPLLSLSGGMQSVLYTQTTLRFTSDGAASGQGSSGSSDSDGGGWDGDGSDSGGSDSGGGGDGGGGGGGD</sequence>
<feature type="region of interest" description="Disordered" evidence="1">
    <location>
        <begin position="622"/>
        <end position="667"/>
    </location>
</feature>
<dbReference type="Pfam" id="PF09972">
    <property type="entry name" value="DUF2207"/>
    <property type="match status" value="1"/>
</dbReference>
<organism evidence="5 6">
    <name type="scientific">Paenibacillus mucilaginosus 3016</name>
    <dbReference type="NCBI Taxonomy" id="1116391"/>
    <lineage>
        <taxon>Bacteria</taxon>
        <taxon>Bacillati</taxon>
        <taxon>Bacillota</taxon>
        <taxon>Bacilli</taxon>
        <taxon>Bacillales</taxon>
        <taxon>Paenibacillaceae</taxon>
        <taxon>Paenibacillus</taxon>
    </lineage>
</organism>
<feature type="transmembrane region" description="Helical" evidence="2">
    <location>
        <begin position="489"/>
        <end position="506"/>
    </location>
</feature>
<reference evidence="5 6" key="1">
    <citation type="journal article" date="2012" name="J. Bacteriol.">
        <title>Complete Genome Sequence of Paenibacillus mucilaginosus 3016, a Bacterium Functional as Microbial Fertilizer.</title>
        <authorList>
            <person name="Ma M."/>
            <person name="Wang Z."/>
            <person name="Li L."/>
            <person name="Jiang X."/>
            <person name="Guan D."/>
            <person name="Cao F."/>
            <person name="Chen H."/>
            <person name="Wang X."/>
            <person name="Shen D."/>
            <person name="Du B."/>
            <person name="Li J."/>
        </authorList>
    </citation>
    <scope>NUCLEOTIDE SEQUENCE [LARGE SCALE GENOMIC DNA]</scope>
    <source>
        <strain evidence="5 6">3016</strain>
    </source>
</reference>
<dbReference type="InterPro" id="IPR018702">
    <property type="entry name" value="DUF2207"/>
</dbReference>
<evidence type="ECO:0000256" key="1">
    <source>
        <dbReference type="SAM" id="MobiDB-lite"/>
    </source>
</evidence>
<feature type="transmembrane region" description="Helical" evidence="2">
    <location>
        <begin position="256"/>
        <end position="276"/>
    </location>
</feature>
<accession>H6NIC6</accession>
<name>H6NIC6_9BACL</name>
<evidence type="ECO:0000256" key="3">
    <source>
        <dbReference type="SAM" id="SignalP"/>
    </source>
</evidence>
<keyword evidence="2" id="KW-0812">Transmembrane</keyword>
<dbReference type="HOGENOM" id="CLU_414384_0_0_9"/>
<dbReference type="Proteomes" id="UP000007523">
    <property type="component" value="Chromosome"/>
</dbReference>
<evidence type="ECO:0000256" key="2">
    <source>
        <dbReference type="SAM" id="Phobius"/>
    </source>
</evidence>
<gene>
    <name evidence="5" type="ORF">PM3016_4791</name>
</gene>
<feature type="compositionally biased region" description="Gly residues" evidence="1">
    <location>
        <begin position="638"/>
        <end position="667"/>
    </location>
</feature>
<dbReference type="EMBL" id="CP003235">
    <property type="protein sequence ID" value="AFC31529.1"/>
    <property type="molecule type" value="Genomic_DNA"/>
</dbReference>
<feature type="domain" description="DUF2207" evidence="4">
    <location>
        <begin position="32"/>
        <end position="212"/>
    </location>
</feature>
<keyword evidence="2" id="KW-1133">Transmembrane helix</keyword>
<feature type="compositionally biased region" description="Low complexity" evidence="1">
    <location>
        <begin position="622"/>
        <end position="637"/>
    </location>
</feature>
<evidence type="ECO:0000313" key="6">
    <source>
        <dbReference type="Proteomes" id="UP000007523"/>
    </source>
</evidence>
<evidence type="ECO:0000259" key="4">
    <source>
        <dbReference type="Pfam" id="PF09972"/>
    </source>
</evidence>
<evidence type="ECO:0000313" key="5">
    <source>
        <dbReference type="EMBL" id="AFC31529.1"/>
    </source>
</evidence>
<feature type="signal peptide" evidence="3">
    <location>
        <begin position="1"/>
        <end position="29"/>
    </location>
</feature>
<feature type="transmembrane region" description="Helical" evidence="2">
    <location>
        <begin position="464"/>
        <end position="482"/>
    </location>
</feature>
<dbReference type="AlphaFoldDB" id="H6NIC6"/>
<dbReference type="KEGG" id="pmq:PM3016_4791"/>
<feature type="transmembrane region" description="Helical" evidence="2">
    <location>
        <begin position="441"/>
        <end position="458"/>
    </location>
</feature>
<keyword evidence="3" id="KW-0732">Signal</keyword>
<feature type="chain" id="PRO_5039328511" description="DUF2207 domain-containing protein" evidence="3">
    <location>
        <begin position="30"/>
        <end position="667"/>
    </location>
</feature>
<proteinExistence type="predicted"/>
<protein>
    <recommendedName>
        <fullName evidence="4">DUF2207 domain-containing protein</fullName>
    </recommendedName>
</protein>
<keyword evidence="2" id="KW-0472">Membrane</keyword>
<dbReference type="STRING" id="1116391.PM3016_4791"/>